<keyword evidence="3" id="KW-1185">Reference proteome</keyword>
<accession>A0ABS5RQZ2</accession>
<gene>
    <name evidence="2" type="ORF">JYU29_02075</name>
</gene>
<dbReference type="RefSeq" id="WP_213983109.1">
    <property type="nucleotide sequence ID" value="NZ_JAFMNX010000001.1"/>
</dbReference>
<comment type="caution">
    <text evidence="2">The sequence shown here is derived from an EMBL/GenBank/DDBJ whole genome shotgun (WGS) entry which is preliminary data.</text>
</comment>
<feature type="domain" description="YjiS-like" evidence="1">
    <location>
        <begin position="30"/>
        <end position="61"/>
    </location>
</feature>
<evidence type="ECO:0000313" key="2">
    <source>
        <dbReference type="EMBL" id="MBS9719469.1"/>
    </source>
</evidence>
<evidence type="ECO:0000259" key="1">
    <source>
        <dbReference type="Pfam" id="PF06568"/>
    </source>
</evidence>
<protein>
    <submittedName>
        <fullName evidence="2">DUF1127 domain-containing protein</fullName>
    </submittedName>
</protein>
<sequence>MSTLDQSATMLPAAFRPAIWERVAGRGVAVMRFLRNRSAFVRLNEMTDKQLKDIGLRRYDVLEAGHGFGDPITRLTMIVDERQSGEAAARHVV</sequence>
<dbReference type="InterPro" id="IPR009506">
    <property type="entry name" value="YjiS-like"/>
</dbReference>
<organism evidence="2 3">
    <name type="scientific">Tianweitania aestuarii</name>
    <dbReference type="NCBI Taxonomy" id="2814886"/>
    <lineage>
        <taxon>Bacteria</taxon>
        <taxon>Pseudomonadati</taxon>
        <taxon>Pseudomonadota</taxon>
        <taxon>Alphaproteobacteria</taxon>
        <taxon>Hyphomicrobiales</taxon>
        <taxon>Phyllobacteriaceae</taxon>
        <taxon>Tianweitania</taxon>
    </lineage>
</organism>
<reference evidence="2 3" key="1">
    <citation type="submission" date="2021-03" db="EMBL/GenBank/DDBJ databases">
        <title>Tianweitania aestuarii sp. nov., isolated from a tidal flat.</title>
        <authorList>
            <person name="Park S."/>
            <person name="Yoon J.-H."/>
        </authorList>
    </citation>
    <scope>NUCLEOTIDE SEQUENCE [LARGE SCALE GENOMIC DNA]</scope>
    <source>
        <strain evidence="2 3">BSSL-BM11</strain>
    </source>
</reference>
<dbReference type="EMBL" id="JAFMNX010000001">
    <property type="protein sequence ID" value="MBS9719469.1"/>
    <property type="molecule type" value="Genomic_DNA"/>
</dbReference>
<dbReference type="Pfam" id="PF06568">
    <property type="entry name" value="YjiS-like"/>
    <property type="match status" value="1"/>
</dbReference>
<dbReference type="Proteomes" id="UP001297272">
    <property type="component" value="Unassembled WGS sequence"/>
</dbReference>
<proteinExistence type="predicted"/>
<name>A0ABS5RQZ2_9HYPH</name>
<evidence type="ECO:0000313" key="3">
    <source>
        <dbReference type="Proteomes" id="UP001297272"/>
    </source>
</evidence>